<feature type="domain" description="HTH araC/xylS-type" evidence="4">
    <location>
        <begin position="174"/>
        <end position="272"/>
    </location>
</feature>
<dbReference type="PROSITE" id="PS01124">
    <property type="entry name" value="HTH_ARAC_FAMILY_2"/>
    <property type="match status" value="1"/>
</dbReference>
<comment type="caution">
    <text evidence="5">The sequence shown here is derived from an EMBL/GenBank/DDBJ whole genome shotgun (WGS) entry which is preliminary data.</text>
</comment>
<dbReference type="PROSITE" id="PS00041">
    <property type="entry name" value="HTH_ARAC_FAMILY_1"/>
    <property type="match status" value="1"/>
</dbReference>
<dbReference type="Proteomes" id="UP000219901">
    <property type="component" value="Unassembled WGS sequence"/>
</dbReference>
<gene>
    <name evidence="6" type="ORF">C7J97_04825</name>
    <name evidence="5" type="ORF">CGS55_03500</name>
    <name evidence="7" type="ORF">DWZ25_09275</name>
</gene>
<evidence type="ECO:0000313" key="7">
    <source>
        <dbReference type="EMBL" id="RGB85088.1"/>
    </source>
</evidence>
<dbReference type="EMBL" id="PXUP01000005">
    <property type="protein sequence ID" value="RCH47110.1"/>
    <property type="molecule type" value="Genomic_DNA"/>
</dbReference>
<evidence type="ECO:0000313" key="9">
    <source>
        <dbReference type="Proteomes" id="UP000252378"/>
    </source>
</evidence>
<name>A0A2A7A2J5_9FIRM</name>
<organism evidence="5 8">
    <name type="scientific">Faecalibacterium prausnitzii</name>
    <dbReference type="NCBI Taxonomy" id="853"/>
    <lineage>
        <taxon>Bacteria</taxon>
        <taxon>Bacillati</taxon>
        <taxon>Bacillota</taxon>
        <taxon>Clostridia</taxon>
        <taxon>Eubacteriales</taxon>
        <taxon>Oscillospiraceae</taxon>
        <taxon>Faecalibacterium</taxon>
    </lineage>
</organism>
<evidence type="ECO:0000256" key="2">
    <source>
        <dbReference type="ARBA" id="ARBA00023125"/>
    </source>
</evidence>
<evidence type="ECO:0000313" key="10">
    <source>
        <dbReference type="Proteomes" id="UP000260782"/>
    </source>
</evidence>
<reference evidence="5 8" key="1">
    <citation type="journal article" date="2017" name="Front. Microbiol.">
        <title>New Insights into the Diversity of the Genus Faecalibacterium.</title>
        <authorList>
            <person name="Benevides L."/>
            <person name="Burman S."/>
            <person name="Martin R."/>
            <person name="Robert V."/>
            <person name="Thomas M."/>
            <person name="Miquel S."/>
            <person name="Chain F."/>
            <person name="Sokol H."/>
            <person name="Bermudez-Humaran L.G."/>
            <person name="Morrison M."/>
            <person name="Langella P."/>
            <person name="Azevedo V.A."/>
            <person name="Chatel J.M."/>
            <person name="Soares S."/>
        </authorList>
    </citation>
    <scope>NUCLEOTIDE SEQUENCE [LARGE SCALE GENOMIC DNA]</scope>
    <source>
        <strain evidence="5 8">CNCM I 4546</strain>
    </source>
</reference>
<dbReference type="Proteomes" id="UP000260782">
    <property type="component" value="Unassembled WGS sequence"/>
</dbReference>
<protein>
    <submittedName>
        <fullName evidence="5">AraC family transcriptional regulator</fullName>
    </submittedName>
</protein>
<dbReference type="InterPro" id="IPR020449">
    <property type="entry name" value="Tscrpt_reg_AraC-type_HTH"/>
</dbReference>
<dbReference type="PRINTS" id="PR00032">
    <property type="entry name" value="HTHARAC"/>
</dbReference>
<dbReference type="EMBL" id="NMTV01000025">
    <property type="protein sequence ID" value="PDX73336.1"/>
    <property type="molecule type" value="Genomic_DNA"/>
</dbReference>
<dbReference type="InterPro" id="IPR018060">
    <property type="entry name" value="HTH_AraC"/>
</dbReference>
<keyword evidence="1" id="KW-0805">Transcription regulation</keyword>
<evidence type="ECO:0000313" key="5">
    <source>
        <dbReference type="EMBL" id="PDX73336.1"/>
    </source>
</evidence>
<dbReference type="Gene3D" id="1.10.10.60">
    <property type="entry name" value="Homeodomain-like"/>
    <property type="match status" value="2"/>
</dbReference>
<dbReference type="SMART" id="SM00342">
    <property type="entry name" value="HTH_ARAC"/>
    <property type="match status" value="1"/>
</dbReference>
<reference evidence="7 10" key="4">
    <citation type="submission" date="2018-08" db="EMBL/GenBank/DDBJ databases">
        <title>A genome reference for cultivated species of the human gut microbiota.</title>
        <authorList>
            <person name="Zou Y."/>
            <person name="Xue W."/>
            <person name="Luo G."/>
        </authorList>
    </citation>
    <scope>NUCLEOTIDE SEQUENCE [LARGE SCALE GENOMIC DNA]</scope>
    <source>
        <strain evidence="7 10">AF31-14AC</strain>
    </source>
</reference>
<dbReference type="GO" id="GO:0003700">
    <property type="term" value="F:DNA-binding transcription factor activity"/>
    <property type="evidence" value="ECO:0007669"/>
    <property type="project" value="InterPro"/>
</dbReference>
<evidence type="ECO:0000259" key="4">
    <source>
        <dbReference type="PROSITE" id="PS01124"/>
    </source>
</evidence>
<accession>A0A2A7A2J5</accession>
<dbReference type="PANTHER" id="PTHR43280:SF2">
    <property type="entry name" value="HTH-TYPE TRANSCRIPTIONAL REGULATOR EXSA"/>
    <property type="match status" value="1"/>
</dbReference>
<proteinExistence type="predicted"/>
<dbReference type="EMBL" id="QVES01000009">
    <property type="protein sequence ID" value="RGB85088.1"/>
    <property type="molecule type" value="Genomic_DNA"/>
</dbReference>
<reference evidence="5" key="2">
    <citation type="submission" date="2017-07" db="EMBL/GenBank/DDBJ databases">
        <authorList>
            <person name="Sun Z.S."/>
            <person name="Albrecht U."/>
            <person name="Echele G."/>
            <person name="Lee C.C."/>
        </authorList>
    </citation>
    <scope>NUCLEOTIDE SEQUENCE</scope>
    <source>
        <strain evidence="5">CNCM I 4546</strain>
    </source>
</reference>
<keyword evidence="3" id="KW-0804">Transcription</keyword>
<evidence type="ECO:0000313" key="6">
    <source>
        <dbReference type="EMBL" id="RCH47110.1"/>
    </source>
</evidence>
<dbReference type="GO" id="GO:0043565">
    <property type="term" value="F:sequence-specific DNA binding"/>
    <property type="evidence" value="ECO:0007669"/>
    <property type="project" value="InterPro"/>
</dbReference>
<dbReference type="Pfam" id="PF12833">
    <property type="entry name" value="HTH_18"/>
    <property type="match status" value="1"/>
</dbReference>
<evidence type="ECO:0000256" key="1">
    <source>
        <dbReference type="ARBA" id="ARBA00023015"/>
    </source>
</evidence>
<dbReference type="InterPro" id="IPR009057">
    <property type="entry name" value="Homeodomain-like_sf"/>
</dbReference>
<dbReference type="SUPFAM" id="SSF46689">
    <property type="entry name" value="Homeodomain-like"/>
    <property type="match status" value="2"/>
</dbReference>
<dbReference type="AlphaFoldDB" id="A0A2A7A2J5"/>
<reference evidence="6 9" key="3">
    <citation type="submission" date="2018-03" db="EMBL/GenBank/DDBJ databases">
        <title>Complete genome sequencing of Faecalibacterium prausnitzii strains isolated from the human gut.</title>
        <authorList>
            <person name="Fitzgerald B.C."/>
            <person name="Shkoporov A.N."/>
            <person name="Ross P.R."/>
            <person name="Hill C."/>
        </authorList>
    </citation>
    <scope>NUCLEOTIDE SEQUENCE [LARGE SCALE GENOMIC DNA]</scope>
    <source>
        <strain evidence="6 9">ATCC 27768</strain>
    </source>
</reference>
<evidence type="ECO:0000256" key="3">
    <source>
        <dbReference type="ARBA" id="ARBA00023163"/>
    </source>
</evidence>
<keyword evidence="2" id="KW-0238">DNA-binding</keyword>
<dbReference type="InterPro" id="IPR018062">
    <property type="entry name" value="HTH_AraC-typ_CS"/>
</dbReference>
<evidence type="ECO:0000313" key="8">
    <source>
        <dbReference type="Proteomes" id="UP000219901"/>
    </source>
</evidence>
<dbReference type="PANTHER" id="PTHR43280">
    <property type="entry name" value="ARAC-FAMILY TRANSCRIPTIONAL REGULATOR"/>
    <property type="match status" value="1"/>
</dbReference>
<dbReference type="Proteomes" id="UP000252378">
    <property type="component" value="Unassembled WGS sequence"/>
</dbReference>
<sequence length="275" mass="30811">MRKMKAEREKIHAKVKADTVRLNGSKLELTADEETCTFLLVSEGSCTLQMGENSLLVNPGSALLLGAGDAVLSAAGAAVPELVGCRFPLSALHELRSATQRDFARLFLPGEVTVLYGPVPWVRRLRTLLEMMRAAMPEQDYPGGLYLLLILHYVEQECLAESSAAARPRNETIEQVCAYLAANYRQKFSLTEVAARFYLSPYYLSRLFRRVTGQSIVDYLNNRRIEAAQKLLETTELSISAIAEQTGFASAAHFRRVFREVMDISPLQYRKKQTK</sequence>